<feature type="region of interest" description="Disordered" evidence="1">
    <location>
        <begin position="56"/>
        <end position="79"/>
    </location>
</feature>
<feature type="region of interest" description="Disordered" evidence="1">
    <location>
        <begin position="1"/>
        <end position="37"/>
    </location>
</feature>
<evidence type="ECO:0000313" key="3">
    <source>
        <dbReference type="Proteomes" id="UP000799770"/>
    </source>
</evidence>
<feature type="compositionally biased region" description="Low complexity" evidence="1">
    <location>
        <begin position="22"/>
        <end position="37"/>
    </location>
</feature>
<dbReference type="Proteomes" id="UP000799770">
    <property type="component" value="Unassembled WGS sequence"/>
</dbReference>
<feature type="compositionally biased region" description="Basic and acidic residues" evidence="1">
    <location>
        <begin position="1"/>
        <end position="11"/>
    </location>
</feature>
<keyword evidence="3" id="KW-1185">Reference proteome</keyword>
<protein>
    <submittedName>
        <fullName evidence="2">Uncharacterized protein</fullName>
    </submittedName>
</protein>
<accession>A0A6A5ZKQ6</accession>
<evidence type="ECO:0000256" key="1">
    <source>
        <dbReference type="SAM" id="MobiDB-lite"/>
    </source>
</evidence>
<sequence length="242" mass="26626">MTSRTKADIDALLRSMTLDSNSPRASQSIAQQSPASSLNIEKKDLLQRLNDKIAAKPRTRRTSQGFGRTAPPRNLPAPPASSSTLFVLGYPNKVLGIFSTVEKGVTAAATLCNAHDAQLDKWNDSTGMRVWGQLRLLPKPLSFPKSNDFEDFEIVESQKENTTIPSSVYAALQAGLCLGVCVEKPDAWEACLKHKGQVTYSTDLRDETKWIDKEGMPHVEGILSGSGWHRWSVRKFAVDAVE</sequence>
<reference evidence="2" key="1">
    <citation type="journal article" date="2020" name="Stud. Mycol.">
        <title>101 Dothideomycetes genomes: a test case for predicting lifestyles and emergence of pathogens.</title>
        <authorList>
            <person name="Haridas S."/>
            <person name="Albert R."/>
            <person name="Binder M."/>
            <person name="Bloem J."/>
            <person name="Labutti K."/>
            <person name="Salamov A."/>
            <person name="Andreopoulos B."/>
            <person name="Baker S."/>
            <person name="Barry K."/>
            <person name="Bills G."/>
            <person name="Bluhm B."/>
            <person name="Cannon C."/>
            <person name="Castanera R."/>
            <person name="Culley D."/>
            <person name="Daum C."/>
            <person name="Ezra D."/>
            <person name="Gonzalez J."/>
            <person name="Henrissat B."/>
            <person name="Kuo A."/>
            <person name="Liang C."/>
            <person name="Lipzen A."/>
            <person name="Lutzoni F."/>
            <person name="Magnuson J."/>
            <person name="Mondo S."/>
            <person name="Nolan M."/>
            <person name="Ohm R."/>
            <person name="Pangilinan J."/>
            <person name="Park H.-J."/>
            <person name="Ramirez L."/>
            <person name="Alfaro M."/>
            <person name="Sun H."/>
            <person name="Tritt A."/>
            <person name="Yoshinaga Y."/>
            <person name="Zwiers L.-H."/>
            <person name="Turgeon B."/>
            <person name="Goodwin S."/>
            <person name="Spatafora J."/>
            <person name="Crous P."/>
            <person name="Grigoriev I."/>
        </authorList>
    </citation>
    <scope>NUCLEOTIDE SEQUENCE</scope>
    <source>
        <strain evidence="2">CBS 627.86</strain>
    </source>
</reference>
<dbReference type="EMBL" id="ML977314">
    <property type="protein sequence ID" value="KAF2119865.1"/>
    <property type="molecule type" value="Genomic_DNA"/>
</dbReference>
<dbReference type="OrthoDB" id="3788651at2759"/>
<gene>
    <name evidence="2" type="ORF">BDV96DRAFT_566217</name>
</gene>
<organism evidence="2 3">
    <name type="scientific">Lophiotrema nucula</name>
    <dbReference type="NCBI Taxonomy" id="690887"/>
    <lineage>
        <taxon>Eukaryota</taxon>
        <taxon>Fungi</taxon>
        <taxon>Dikarya</taxon>
        <taxon>Ascomycota</taxon>
        <taxon>Pezizomycotina</taxon>
        <taxon>Dothideomycetes</taxon>
        <taxon>Pleosporomycetidae</taxon>
        <taxon>Pleosporales</taxon>
        <taxon>Lophiotremataceae</taxon>
        <taxon>Lophiotrema</taxon>
    </lineage>
</organism>
<proteinExistence type="predicted"/>
<evidence type="ECO:0000313" key="2">
    <source>
        <dbReference type="EMBL" id="KAF2119865.1"/>
    </source>
</evidence>
<dbReference type="AlphaFoldDB" id="A0A6A5ZKQ6"/>
<name>A0A6A5ZKQ6_9PLEO</name>